<dbReference type="EMBL" id="JBANQN010000012">
    <property type="protein sequence ID" value="KAK6773771.1"/>
    <property type="molecule type" value="Genomic_DNA"/>
</dbReference>
<protein>
    <submittedName>
        <fullName evidence="1">Uncharacterized protein</fullName>
    </submittedName>
</protein>
<dbReference type="InterPro" id="IPR036691">
    <property type="entry name" value="Endo/exonu/phosph_ase_sf"/>
</dbReference>
<gene>
    <name evidence="1" type="ORF">RDI58_029009</name>
</gene>
<dbReference type="Gene3D" id="3.60.10.10">
    <property type="entry name" value="Endonuclease/exonuclease/phosphatase"/>
    <property type="match status" value="1"/>
</dbReference>
<sequence length="122" mass="14334">MIISTWNIRGINQLLKNKKLRLLLEKSKVDVMGVVEIRVNVHKDGNILQKMVPDWNHCLNYPMPYNGKVWLLWKDHIQVHVLGIHEQFIHCKISDTTSPSQPTLLLFMTRMKVSKERTYGEN</sequence>
<evidence type="ECO:0000313" key="2">
    <source>
        <dbReference type="Proteomes" id="UP001371456"/>
    </source>
</evidence>
<comment type="caution">
    <text evidence="1">The sequence shown here is derived from an EMBL/GenBank/DDBJ whole genome shotgun (WGS) entry which is preliminary data.</text>
</comment>
<organism evidence="1 2">
    <name type="scientific">Solanum bulbocastanum</name>
    <name type="common">Wild potato</name>
    <dbReference type="NCBI Taxonomy" id="147425"/>
    <lineage>
        <taxon>Eukaryota</taxon>
        <taxon>Viridiplantae</taxon>
        <taxon>Streptophyta</taxon>
        <taxon>Embryophyta</taxon>
        <taxon>Tracheophyta</taxon>
        <taxon>Spermatophyta</taxon>
        <taxon>Magnoliopsida</taxon>
        <taxon>eudicotyledons</taxon>
        <taxon>Gunneridae</taxon>
        <taxon>Pentapetalae</taxon>
        <taxon>asterids</taxon>
        <taxon>lamiids</taxon>
        <taxon>Solanales</taxon>
        <taxon>Solanaceae</taxon>
        <taxon>Solanoideae</taxon>
        <taxon>Solaneae</taxon>
        <taxon>Solanum</taxon>
    </lineage>
</organism>
<reference evidence="1 2" key="1">
    <citation type="submission" date="2024-02" db="EMBL/GenBank/DDBJ databases">
        <title>de novo genome assembly of Solanum bulbocastanum strain 11H21.</title>
        <authorList>
            <person name="Hosaka A.J."/>
        </authorList>
    </citation>
    <scope>NUCLEOTIDE SEQUENCE [LARGE SCALE GENOMIC DNA]</scope>
    <source>
        <tissue evidence="1">Young leaves</tissue>
    </source>
</reference>
<dbReference type="AlphaFoldDB" id="A0AAN8XZJ3"/>
<evidence type="ECO:0000313" key="1">
    <source>
        <dbReference type="EMBL" id="KAK6773771.1"/>
    </source>
</evidence>
<accession>A0AAN8XZJ3</accession>
<dbReference type="Proteomes" id="UP001371456">
    <property type="component" value="Unassembled WGS sequence"/>
</dbReference>
<proteinExistence type="predicted"/>
<dbReference type="SUPFAM" id="SSF56219">
    <property type="entry name" value="DNase I-like"/>
    <property type="match status" value="1"/>
</dbReference>
<name>A0AAN8XZJ3_SOLBU</name>
<keyword evidence="2" id="KW-1185">Reference proteome</keyword>